<keyword evidence="9" id="KW-0808">Transferase</keyword>
<evidence type="ECO:0000256" key="1">
    <source>
        <dbReference type="ARBA" id="ARBA00022695"/>
    </source>
</evidence>
<evidence type="ECO:0000259" key="14">
    <source>
        <dbReference type="Pfam" id="PF25597"/>
    </source>
</evidence>
<evidence type="ECO:0000313" key="16">
    <source>
        <dbReference type="Proteomes" id="UP000298061"/>
    </source>
</evidence>
<keyword evidence="1" id="KW-0548">Nucleotidyltransferase</keyword>
<keyword evidence="5" id="KW-0378">Hydrolase</keyword>
<dbReference type="Proteomes" id="UP000298061">
    <property type="component" value="Unassembled WGS sequence"/>
</dbReference>
<gene>
    <name evidence="15" type="ORF">EWM64_g851</name>
</gene>
<feature type="region of interest" description="Disordered" evidence="12">
    <location>
        <begin position="341"/>
        <end position="363"/>
    </location>
</feature>
<dbReference type="InterPro" id="IPR043502">
    <property type="entry name" value="DNA/RNA_pol_sf"/>
</dbReference>
<feature type="domain" description="Retroviral polymerase SH3-like" evidence="14">
    <location>
        <begin position="197"/>
        <end position="253"/>
    </location>
</feature>
<evidence type="ECO:0000256" key="4">
    <source>
        <dbReference type="ARBA" id="ARBA00022759"/>
    </source>
</evidence>
<dbReference type="GO" id="GO:0004519">
    <property type="term" value="F:endonuclease activity"/>
    <property type="evidence" value="ECO:0007669"/>
    <property type="project" value="UniProtKB-KW"/>
</dbReference>
<proteinExistence type="predicted"/>
<dbReference type="GO" id="GO:0015074">
    <property type="term" value="P:DNA integration"/>
    <property type="evidence" value="ECO:0007669"/>
    <property type="project" value="UniProtKB-KW"/>
</dbReference>
<dbReference type="OrthoDB" id="2796020at2759"/>
<evidence type="ECO:0000256" key="9">
    <source>
        <dbReference type="ARBA" id="ARBA00022932"/>
    </source>
</evidence>
<keyword evidence="3" id="KW-0479">Metal-binding</keyword>
<dbReference type="InterPro" id="IPR039537">
    <property type="entry name" value="Retrotran_Ty1/copia-like"/>
</dbReference>
<evidence type="ECO:0000256" key="6">
    <source>
        <dbReference type="ARBA" id="ARBA00022842"/>
    </source>
</evidence>
<keyword evidence="16" id="KW-1185">Reference proteome</keyword>
<accession>A0A4Z0AA04</accession>
<keyword evidence="2" id="KW-0540">Nuclease</keyword>
<dbReference type="GO" id="GO:0006310">
    <property type="term" value="P:DNA recombination"/>
    <property type="evidence" value="ECO:0007669"/>
    <property type="project" value="UniProtKB-KW"/>
</dbReference>
<dbReference type="InterPro" id="IPR057670">
    <property type="entry name" value="SH3_retrovirus"/>
</dbReference>
<evidence type="ECO:0000256" key="7">
    <source>
        <dbReference type="ARBA" id="ARBA00022908"/>
    </source>
</evidence>
<sequence length="658" mass="73710">MFTDNAPLEPQINGMHCIGHMLMVLGNKLNDKLIAVALILSLPPSYNTLKMILTSVQSLDIDNIMTQIDNYSCKAAVDGIRHKSDILEHLKAFVTAAELESSRKLKVLRSDGGGKYVSCEVCQFLCDKGIRHETTTADSPEFNEDSGLPKSFWFDAVEYAMYIHNIILMCSLTTNVMPHEAWTGNKPDVLLIRTFGCHAFVHIPDSCHHKLDPKSLICMFIGYAKHCKAYRLVHRPMGCIIESRDVIFEETPNHEHLERVQIEVDPESDTSGGEEIAAPIAPESADSEAEVTELLDADEHPAISNTVPPAAPQLRCSTCNAYAPVTDDDARYRVTSYDKKTLPQPAGAPPAEEHVNSACADPNGDPLTYKEAMSRPDAAEWLAACNEELHSFKQMGVYEEVDRPRDCKVVNSKWVFRIKRGPNGEVEKYKARLVAKGFTQVEGIDFDETFTPVVKFTSLRMLLALATKEDLEVHQMDVKTAYLHGELEEEIYLQPPAGFGMPEGKVWKLIKSVYGLKQAGRVWYLCIKSEFEKLGYTRIDSDHSFFTKWAHEDGTILYAAIYVDDIILVSNLMDALLEAKEALKHLFNMSDLGKVHWVLRLEVIRNRNARTIVLSHVKTGFRGTVKPSKSPQGIKDQRAEDDIESKDSMRMAGYNGTG</sequence>
<dbReference type="GO" id="GO:0003887">
    <property type="term" value="F:DNA-directed DNA polymerase activity"/>
    <property type="evidence" value="ECO:0007669"/>
    <property type="project" value="UniProtKB-KW"/>
</dbReference>
<dbReference type="Gene3D" id="3.30.420.10">
    <property type="entry name" value="Ribonuclease H-like superfamily/Ribonuclease H"/>
    <property type="match status" value="1"/>
</dbReference>
<keyword evidence="4" id="KW-0255">Endonuclease</keyword>
<dbReference type="GO" id="GO:0003676">
    <property type="term" value="F:nucleic acid binding"/>
    <property type="evidence" value="ECO:0007669"/>
    <property type="project" value="InterPro"/>
</dbReference>
<dbReference type="InterPro" id="IPR036397">
    <property type="entry name" value="RNaseH_sf"/>
</dbReference>
<feature type="compositionally biased region" description="Basic and acidic residues" evidence="12">
    <location>
        <begin position="635"/>
        <end position="649"/>
    </location>
</feature>
<dbReference type="PANTHER" id="PTHR42648:SF11">
    <property type="entry name" value="TRANSPOSON TY4-P GAG-POL POLYPROTEIN"/>
    <property type="match status" value="1"/>
</dbReference>
<protein>
    <submittedName>
        <fullName evidence="15">Uncharacterized protein</fullName>
    </submittedName>
</protein>
<dbReference type="SUPFAM" id="SSF56672">
    <property type="entry name" value="DNA/RNA polymerases"/>
    <property type="match status" value="1"/>
</dbReference>
<dbReference type="InterPro" id="IPR013103">
    <property type="entry name" value="RVT_2"/>
</dbReference>
<dbReference type="Pfam" id="PF07727">
    <property type="entry name" value="RVT_2"/>
    <property type="match status" value="1"/>
</dbReference>
<dbReference type="Pfam" id="PF25597">
    <property type="entry name" value="SH3_retrovirus"/>
    <property type="match status" value="1"/>
</dbReference>
<feature type="region of interest" description="Disordered" evidence="12">
    <location>
        <begin position="623"/>
        <end position="658"/>
    </location>
</feature>
<evidence type="ECO:0000313" key="15">
    <source>
        <dbReference type="EMBL" id="TFY83163.1"/>
    </source>
</evidence>
<evidence type="ECO:0000256" key="8">
    <source>
        <dbReference type="ARBA" id="ARBA00022918"/>
    </source>
</evidence>
<evidence type="ECO:0000259" key="13">
    <source>
        <dbReference type="Pfam" id="PF07727"/>
    </source>
</evidence>
<comment type="caution">
    <text evidence="15">The sequence shown here is derived from an EMBL/GenBank/DDBJ whole genome shotgun (WGS) entry which is preliminary data.</text>
</comment>
<evidence type="ECO:0000256" key="5">
    <source>
        <dbReference type="ARBA" id="ARBA00022801"/>
    </source>
</evidence>
<name>A0A4Z0AA04_9AGAM</name>
<organism evidence="15 16">
    <name type="scientific">Hericium alpestre</name>
    <dbReference type="NCBI Taxonomy" id="135208"/>
    <lineage>
        <taxon>Eukaryota</taxon>
        <taxon>Fungi</taxon>
        <taxon>Dikarya</taxon>
        <taxon>Basidiomycota</taxon>
        <taxon>Agaricomycotina</taxon>
        <taxon>Agaricomycetes</taxon>
        <taxon>Russulales</taxon>
        <taxon>Hericiaceae</taxon>
        <taxon>Hericium</taxon>
    </lineage>
</organism>
<keyword evidence="7" id="KW-0229">DNA integration</keyword>
<dbReference type="AlphaFoldDB" id="A0A4Z0AA04"/>
<reference evidence="15 16" key="1">
    <citation type="submission" date="2019-02" db="EMBL/GenBank/DDBJ databases">
        <title>Genome sequencing of the rare red list fungi Hericium alpestre (H. flagellum).</title>
        <authorList>
            <person name="Buettner E."/>
            <person name="Kellner H."/>
        </authorList>
    </citation>
    <scope>NUCLEOTIDE SEQUENCE [LARGE SCALE GENOMIC DNA]</scope>
    <source>
        <strain evidence="15 16">DSM 108284</strain>
    </source>
</reference>
<dbReference type="GO" id="GO:0046872">
    <property type="term" value="F:metal ion binding"/>
    <property type="evidence" value="ECO:0007669"/>
    <property type="project" value="UniProtKB-KW"/>
</dbReference>
<dbReference type="STRING" id="135208.A0A4Z0AA04"/>
<evidence type="ECO:0000256" key="12">
    <source>
        <dbReference type="SAM" id="MobiDB-lite"/>
    </source>
</evidence>
<dbReference type="PANTHER" id="PTHR42648">
    <property type="entry name" value="TRANSPOSASE, PUTATIVE-RELATED"/>
    <property type="match status" value="1"/>
</dbReference>
<keyword evidence="11" id="KW-0511">Multifunctional enzyme</keyword>
<dbReference type="GO" id="GO:0003964">
    <property type="term" value="F:RNA-directed DNA polymerase activity"/>
    <property type="evidence" value="ECO:0007669"/>
    <property type="project" value="UniProtKB-KW"/>
</dbReference>
<feature type="compositionally biased region" description="Low complexity" evidence="12">
    <location>
        <begin position="274"/>
        <end position="284"/>
    </location>
</feature>
<evidence type="ECO:0000256" key="11">
    <source>
        <dbReference type="ARBA" id="ARBA00023268"/>
    </source>
</evidence>
<keyword evidence="9" id="KW-0239">DNA-directed DNA polymerase</keyword>
<evidence type="ECO:0000256" key="10">
    <source>
        <dbReference type="ARBA" id="ARBA00023172"/>
    </source>
</evidence>
<dbReference type="InterPro" id="IPR012337">
    <property type="entry name" value="RNaseH-like_sf"/>
</dbReference>
<dbReference type="SUPFAM" id="SSF53098">
    <property type="entry name" value="Ribonuclease H-like"/>
    <property type="match status" value="1"/>
</dbReference>
<evidence type="ECO:0000256" key="3">
    <source>
        <dbReference type="ARBA" id="ARBA00022723"/>
    </source>
</evidence>
<dbReference type="GO" id="GO:0016787">
    <property type="term" value="F:hydrolase activity"/>
    <property type="evidence" value="ECO:0007669"/>
    <property type="project" value="UniProtKB-KW"/>
</dbReference>
<keyword evidence="6" id="KW-0460">Magnesium</keyword>
<keyword evidence="8" id="KW-0695">RNA-directed DNA polymerase</keyword>
<evidence type="ECO:0000256" key="2">
    <source>
        <dbReference type="ARBA" id="ARBA00022722"/>
    </source>
</evidence>
<dbReference type="EMBL" id="SFCI01000048">
    <property type="protein sequence ID" value="TFY83163.1"/>
    <property type="molecule type" value="Genomic_DNA"/>
</dbReference>
<feature type="region of interest" description="Disordered" evidence="12">
    <location>
        <begin position="264"/>
        <end position="289"/>
    </location>
</feature>
<feature type="domain" description="Reverse transcriptase Ty1/copia-type" evidence="13">
    <location>
        <begin position="397"/>
        <end position="614"/>
    </location>
</feature>
<keyword evidence="10" id="KW-0233">DNA recombination</keyword>